<dbReference type="SUPFAM" id="SSF46894">
    <property type="entry name" value="C-terminal effector domain of the bipartite response regulators"/>
    <property type="match status" value="1"/>
</dbReference>
<dbReference type="CDD" id="cd06170">
    <property type="entry name" value="LuxR_C_like"/>
    <property type="match status" value="1"/>
</dbReference>
<dbReference type="InterPro" id="IPR039420">
    <property type="entry name" value="WalR-like"/>
</dbReference>
<dbReference type="Gene3D" id="3.40.50.2300">
    <property type="match status" value="1"/>
</dbReference>
<evidence type="ECO:0000256" key="2">
    <source>
        <dbReference type="PROSITE-ProRule" id="PRU00169"/>
    </source>
</evidence>
<proteinExistence type="predicted"/>
<evidence type="ECO:0000259" key="4">
    <source>
        <dbReference type="PROSITE" id="PS50110"/>
    </source>
</evidence>
<dbReference type="EMBL" id="BJCD01000035">
    <property type="protein sequence ID" value="GDZ93536.1"/>
    <property type="molecule type" value="Genomic_DNA"/>
</dbReference>
<keyword evidence="1" id="KW-0238">DNA-binding</keyword>
<dbReference type="InterPro" id="IPR016032">
    <property type="entry name" value="Sig_transdc_resp-reg_C-effctor"/>
</dbReference>
<dbReference type="InterPro" id="IPR001789">
    <property type="entry name" value="Sig_transdc_resp-reg_receiver"/>
</dbReference>
<gene>
    <name evidence="5" type="ORF">PA905_13750</name>
</gene>
<dbReference type="PROSITE" id="PS50110">
    <property type="entry name" value="RESPONSE_REGULATORY"/>
    <property type="match status" value="1"/>
</dbReference>
<evidence type="ECO:0000313" key="5">
    <source>
        <dbReference type="EMBL" id="GDZ93536.1"/>
    </source>
</evidence>
<feature type="domain" description="HTH luxR-type" evidence="3">
    <location>
        <begin position="228"/>
        <end position="293"/>
    </location>
</feature>
<keyword evidence="2" id="KW-0597">Phosphoprotein</keyword>
<dbReference type="GO" id="GO:0006355">
    <property type="term" value="P:regulation of DNA-templated transcription"/>
    <property type="evidence" value="ECO:0007669"/>
    <property type="project" value="InterPro"/>
</dbReference>
<organism evidence="5 6">
    <name type="scientific">Planktothrix agardhii CCAP 1459/11A</name>
    <dbReference type="NCBI Taxonomy" id="282420"/>
    <lineage>
        <taxon>Bacteria</taxon>
        <taxon>Bacillati</taxon>
        <taxon>Cyanobacteriota</taxon>
        <taxon>Cyanophyceae</taxon>
        <taxon>Oscillatoriophycideae</taxon>
        <taxon>Oscillatoriales</taxon>
        <taxon>Microcoleaceae</taxon>
        <taxon>Planktothrix</taxon>
    </lineage>
</organism>
<comment type="caution">
    <text evidence="5">The sequence shown here is derived from an EMBL/GenBank/DDBJ whole genome shotgun (WGS) entry which is preliminary data.</text>
</comment>
<evidence type="ECO:0000259" key="3">
    <source>
        <dbReference type="PROSITE" id="PS50043"/>
    </source>
</evidence>
<dbReference type="Pfam" id="PF00196">
    <property type="entry name" value="GerE"/>
    <property type="match status" value="1"/>
</dbReference>
<dbReference type="PRINTS" id="PR00038">
    <property type="entry name" value="HTHLUXR"/>
</dbReference>
<dbReference type="GO" id="GO:0000160">
    <property type="term" value="P:phosphorelay signal transduction system"/>
    <property type="evidence" value="ECO:0007669"/>
    <property type="project" value="InterPro"/>
</dbReference>
<protein>
    <submittedName>
        <fullName evidence="5">Two-component response regulator</fullName>
    </submittedName>
</protein>
<dbReference type="Proteomes" id="UP000299794">
    <property type="component" value="Unassembled WGS sequence"/>
</dbReference>
<dbReference type="PROSITE" id="PS50043">
    <property type="entry name" value="HTH_LUXR_2"/>
    <property type="match status" value="1"/>
</dbReference>
<dbReference type="InterPro" id="IPR000792">
    <property type="entry name" value="Tscrpt_reg_LuxR_C"/>
</dbReference>
<dbReference type="GO" id="GO:0003677">
    <property type="term" value="F:DNA binding"/>
    <property type="evidence" value="ECO:0007669"/>
    <property type="project" value="UniProtKB-KW"/>
</dbReference>
<accession>A0A4P5ZBZ9</accession>
<sequence>MDVILIKNSVNYTSCLLGHQTILVLIGLDMRVNQLNHTSNQMPASVSRQIPKSILPETIAVMLVASELPFCKSLQVLLKVYNLSSSWQIKLVGNTSSIQPVLSMADQYKPGLIFLDWDLFKTPDQGIEMIRSLSQKSEQNQNDSKILVLSSVGEENSIFETMQAGAWGYMLKENLPTQLLIAITAALNNQVYLCPEVAARFFRAFQINQGKLTATQPNKLSNQPRELNSSNPYNLTHREREVLKLLVEGYRNQEIASSLYITVATVKAHLTTIFEKLEVDSRSRAIVRSLHLGLV</sequence>
<dbReference type="PANTHER" id="PTHR43214:SF43">
    <property type="entry name" value="TWO-COMPONENT RESPONSE REGULATOR"/>
    <property type="match status" value="1"/>
</dbReference>
<dbReference type="SUPFAM" id="SSF52172">
    <property type="entry name" value="CheY-like"/>
    <property type="match status" value="1"/>
</dbReference>
<feature type="domain" description="Response regulatory" evidence="4">
    <location>
        <begin position="60"/>
        <end position="187"/>
    </location>
</feature>
<dbReference type="Pfam" id="PF00072">
    <property type="entry name" value="Response_reg"/>
    <property type="match status" value="1"/>
</dbReference>
<dbReference type="PANTHER" id="PTHR43214">
    <property type="entry name" value="TWO-COMPONENT RESPONSE REGULATOR"/>
    <property type="match status" value="1"/>
</dbReference>
<name>A0A4P5ZBZ9_PLAAG</name>
<dbReference type="SMART" id="SM00448">
    <property type="entry name" value="REC"/>
    <property type="match status" value="1"/>
</dbReference>
<dbReference type="AlphaFoldDB" id="A0A4P5ZBZ9"/>
<evidence type="ECO:0000313" key="6">
    <source>
        <dbReference type="Proteomes" id="UP000299794"/>
    </source>
</evidence>
<feature type="modified residue" description="4-aspartylphosphate" evidence="2">
    <location>
        <position position="116"/>
    </location>
</feature>
<reference evidence="6" key="1">
    <citation type="submission" date="2019-02" db="EMBL/GenBank/DDBJ databases">
        <title>Draft genome sequence of Planktothrix agardhii NIES-905.</title>
        <authorList>
            <person name="Yamaguchi H."/>
            <person name="Suzuki S."/>
            <person name="Kawachi M."/>
        </authorList>
    </citation>
    <scope>NUCLEOTIDE SEQUENCE [LARGE SCALE GENOMIC DNA]</scope>
    <source>
        <strain evidence="6">CCAP 1459/11A</strain>
    </source>
</reference>
<dbReference type="SMART" id="SM00421">
    <property type="entry name" value="HTH_LUXR"/>
    <property type="match status" value="1"/>
</dbReference>
<evidence type="ECO:0000256" key="1">
    <source>
        <dbReference type="ARBA" id="ARBA00023125"/>
    </source>
</evidence>
<dbReference type="InterPro" id="IPR011006">
    <property type="entry name" value="CheY-like_superfamily"/>
</dbReference>